<dbReference type="Gene3D" id="3.30.70.270">
    <property type="match status" value="1"/>
</dbReference>
<feature type="non-terminal residue" evidence="6">
    <location>
        <position position="447"/>
    </location>
</feature>
<accession>A0A1B6JLA6</accession>
<keyword evidence="3" id="KW-0540">Nuclease</keyword>
<dbReference type="PANTHER" id="PTHR37984">
    <property type="entry name" value="PROTEIN CBG26694"/>
    <property type="match status" value="1"/>
</dbReference>
<dbReference type="PANTHER" id="PTHR37984:SF5">
    <property type="entry name" value="PROTEIN NYNRIN-LIKE"/>
    <property type="match status" value="1"/>
</dbReference>
<keyword evidence="4" id="KW-0378">Hydrolase</keyword>
<dbReference type="InterPro" id="IPR000477">
    <property type="entry name" value="RT_dom"/>
</dbReference>
<dbReference type="InterPro" id="IPR021109">
    <property type="entry name" value="Peptidase_aspartic_dom_sf"/>
</dbReference>
<sequence>KNIPPRFQKSKNNNFINSKAVRKEKHYFMRIYGKVIKNWSKLNYRKPNLRLNVRQCNNMPLIEAIVGKNVKTNCLLDTGATRDIMSKEFYDSLLLNKNVSKLMKSDDRMFAANNTEIKCFGYCYAKIKISKFCWKVKFIVLDNLKWDIVLGNPFITNSKLILDLDGNSCYFKFNCNEKITIVRQQPFEHEVNSIDVKIGCTRAEAEIQNLIGDFPNVFTPKLGEALDLEVKLVLNDPTPVNIRPYFMSPPTVNKMKTIIQDWLDQGIIEPSTSAYSSPAFLTKKDRLVVNYTELNKKLQKIDFPIGDLNNYCQHLSGAKYFSIIDLRKSFLQCPLSPDSQDLTSFSTIFGKYKFKRVPFGLHVGSAVLSAYLDKVLDNIKFKYVINFCDDILVYSKDLNSHLVHVREIVNRLSKHGLTANLEKAKFCFEEISFLGNLIRNNTVTIDP</sequence>
<evidence type="ECO:0000256" key="4">
    <source>
        <dbReference type="ARBA" id="ARBA00022759"/>
    </source>
</evidence>
<evidence type="ECO:0000259" key="5">
    <source>
        <dbReference type="PROSITE" id="PS50878"/>
    </source>
</evidence>
<dbReference type="InterPro" id="IPR043128">
    <property type="entry name" value="Rev_trsase/Diguanyl_cyclase"/>
</dbReference>
<dbReference type="InterPro" id="IPR050951">
    <property type="entry name" value="Retrovirus_Pol_polyprotein"/>
</dbReference>
<dbReference type="PROSITE" id="PS50878">
    <property type="entry name" value="RT_POL"/>
    <property type="match status" value="1"/>
</dbReference>
<organism evidence="6">
    <name type="scientific">Homalodisca liturata</name>
    <dbReference type="NCBI Taxonomy" id="320908"/>
    <lineage>
        <taxon>Eukaryota</taxon>
        <taxon>Metazoa</taxon>
        <taxon>Ecdysozoa</taxon>
        <taxon>Arthropoda</taxon>
        <taxon>Hexapoda</taxon>
        <taxon>Insecta</taxon>
        <taxon>Pterygota</taxon>
        <taxon>Neoptera</taxon>
        <taxon>Paraneoptera</taxon>
        <taxon>Hemiptera</taxon>
        <taxon>Auchenorrhyncha</taxon>
        <taxon>Membracoidea</taxon>
        <taxon>Cicadellidae</taxon>
        <taxon>Cicadellinae</taxon>
        <taxon>Proconiini</taxon>
        <taxon>Homalodisca</taxon>
    </lineage>
</organism>
<feature type="domain" description="Reverse transcriptase" evidence="5">
    <location>
        <begin position="251"/>
        <end position="438"/>
    </location>
</feature>
<keyword evidence="2" id="KW-0548">Nucleotidyltransferase</keyword>
<feature type="non-terminal residue" evidence="6">
    <location>
        <position position="1"/>
    </location>
</feature>
<dbReference type="GO" id="GO:0016779">
    <property type="term" value="F:nucleotidyltransferase activity"/>
    <property type="evidence" value="ECO:0007669"/>
    <property type="project" value="UniProtKB-KW"/>
</dbReference>
<evidence type="ECO:0000313" key="6">
    <source>
        <dbReference type="EMBL" id="JAS99955.1"/>
    </source>
</evidence>
<dbReference type="SUPFAM" id="SSF50630">
    <property type="entry name" value="Acid proteases"/>
    <property type="match status" value="1"/>
</dbReference>
<keyword evidence="1" id="KW-0808">Transferase</keyword>
<protein>
    <recommendedName>
        <fullName evidence="5">Reverse transcriptase domain-containing protein</fullName>
    </recommendedName>
</protein>
<dbReference type="Gene3D" id="3.10.10.10">
    <property type="entry name" value="HIV Type 1 Reverse Transcriptase, subunit A, domain 1"/>
    <property type="match status" value="1"/>
</dbReference>
<evidence type="ECO:0000256" key="2">
    <source>
        <dbReference type="ARBA" id="ARBA00022695"/>
    </source>
</evidence>
<keyword evidence="4" id="KW-0255">Endonuclease</keyword>
<dbReference type="CDD" id="cd01647">
    <property type="entry name" value="RT_LTR"/>
    <property type="match status" value="1"/>
</dbReference>
<dbReference type="AlphaFoldDB" id="A0A1B6JLA6"/>
<dbReference type="EMBL" id="GECU01007751">
    <property type="protein sequence ID" value="JAS99955.1"/>
    <property type="molecule type" value="Transcribed_RNA"/>
</dbReference>
<proteinExistence type="predicted"/>
<dbReference type="GO" id="GO:0004519">
    <property type="term" value="F:endonuclease activity"/>
    <property type="evidence" value="ECO:0007669"/>
    <property type="project" value="UniProtKB-KW"/>
</dbReference>
<dbReference type="Pfam" id="PF00078">
    <property type="entry name" value="RVT_1"/>
    <property type="match status" value="1"/>
</dbReference>
<dbReference type="CDD" id="cd00303">
    <property type="entry name" value="retropepsin_like"/>
    <property type="match status" value="1"/>
</dbReference>
<name>A0A1B6JLA6_9HEMI</name>
<dbReference type="Gene3D" id="2.40.70.10">
    <property type="entry name" value="Acid Proteases"/>
    <property type="match status" value="1"/>
</dbReference>
<evidence type="ECO:0000256" key="1">
    <source>
        <dbReference type="ARBA" id="ARBA00022679"/>
    </source>
</evidence>
<reference evidence="6" key="1">
    <citation type="submission" date="2015-11" db="EMBL/GenBank/DDBJ databases">
        <title>De novo transcriptome assembly of four potential Pierce s Disease insect vectors from Arizona vineyards.</title>
        <authorList>
            <person name="Tassone E.E."/>
        </authorList>
    </citation>
    <scope>NUCLEOTIDE SEQUENCE</scope>
</reference>
<dbReference type="InterPro" id="IPR043502">
    <property type="entry name" value="DNA/RNA_pol_sf"/>
</dbReference>
<gene>
    <name evidence="6" type="ORF">g.55120</name>
</gene>
<dbReference type="SUPFAM" id="SSF56672">
    <property type="entry name" value="DNA/RNA polymerases"/>
    <property type="match status" value="1"/>
</dbReference>
<evidence type="ECO:0000256" key="3">
    <source>
        <dbReference type="ARBA" id="ARBA00022722"/>
    </source>
</evidence>
<dbReference type="GO" id="GO:0071897">
    <property type="term" value="P:DNA biosynthetic process"/>
    <property type="evidence" value="ECO:0007669"/>
    <property type="project" value="UniProtKB-ARBA"/>
</dbReference>